<dbReference type="Proteomes" id="UP000542210">
    <property type="component" value="Unassembled WGS sequence"/>
</dbReference>
<organism evidence="1 2">
    <name type="scientific">Sphaerisporangium siamense</name>
    <dbReference type="NCBI Taxonomy" id="795645"/>
    <lineage>
        <taxon>Bacteria</taxon>
        <taxon>Bacillati</taxon>
        <taxon>Actinomycetota</taxon>
        <taxon>Actinomycetes</taxon>
        <taxon>Streptosporangiales</taxon>
        <taxon>Streptosporangiaceae</taxon>
        <taxon>Sphaerisporangium</taxon>
    </lineage>
</organism>
<evidence type="ECO:0000313" key="2">
    <source>
        <dbReference type="Proteomes" id="UP000542210"/>
    </source>
</evidence>
<proteinExistence type="predicted"/>
<sequence>MTHTQMFVVLTVSAPADDEVRQLTIARTVSVSAGATRAELYTWARNQCPPAFADANVLFFSAEPNLIALPGAVSR</sequence>
<evidence type="ECO:0000313" key="1">
    <source>
        <dbReference type="EMBL" id="MBB4706178.1"/>
    </source>
</evidence>
<reference evidence="1 2" key="1">
    <citation type="submission" date="2020-08" db="EMBL/GenBank/DDBJ databases">
        <title>Sequencing the genomes of 1000 actinobacteria strains.</title>
        <authorList>
            <person name="Klenk H.-P."/>
        </authorList>
    </citation>
    <scope>NUCLEOTIDE SEQUENCE [LARGE SCALE GENOMIC DNA]</scope>
    <source>
        <strain evidence="1 2">DSM 45784</strain>
    </source>
</reference>
<dbReference type="EMBL" id="JACHND010000002">
    <property type="protein sequence ID" value="MBB4706178.1"/>
    <property type="molecule type" value="Genomic_DNA"/>
</dbReference>
<dbReference type="AlphaFoldDB" id="A0A7W7GCK5"/>
<accession>A0A7W7GCK5</accession>
<protein>
    <submittedName>
        <fullName evidence="1">Uncharacterized protein</fullName>
    </submittedName>
</protein>
<dbReference type="RefSeq" id="WP_184890057.1">
    <property type="nucleotide sequence ID" value="NZ_BOOV01000055.1"/>
</dbReference>
<gene>
    <name evidence="1" type="ORF">BJ982_007808</name>
</gene>
<keyword evidence="2" id="KW-1185">Reference proteome</keyword>
<comment type="caution">
    <text evidence="1">The sequence shown here is derived from an EMBL/GenBank/DDBJ whole genome shotgun (WGS) entry which is preliminary data.</text>
</comment>
<name>A0A7W7GCK5_9ACTN</name>